<feature type="transmembrane region" description="Helical" evidence="7">
    <location>
        <begin position="276"/>
        <end position="299"/>
    </location>
</feature>
<dbReference type="Proteomes" id="UP000069773">
    <property type="component" value="Unassembled WGS sequence"/>
</dbReference>
<feature type="transmembrane region" description="Helical" evidence="7">
    <location>
        <begin position="56"/>
        <end position="76"/>
    </location>
</feature>
<dbReference type="CDD" id="cd17321">
    <property type="entry name" value="MFS_MMR_MDR_like"/>
    <property type="match status" value="1"/>
</dbReference>
<feature type="transmembrane region" description="Helical" evidence="7">
    <location>
        <begin position="339"/>
        <end position="358"/>
    </location>
</feature>
<keyword evidence="6 7" id="KW-0472">Membrane</keyword>
<sequence>MDTSMAPGRVRANATNVHPALALIVIAAAQLMVTLDNTIVNIALPSIQTELGVAPANLAWIVNAYALAFGGLLLLGGKSGDLYGRRRMFRIGISLFVIASTLGGCASGQEWLIAARVIQGIGGAIAAPTALALIAVNFSEGAPRNRAMAVYAAMAGLGATVGLLLGGVLTEYLNWRWVFFVNIPIGLLVLAGTVTLAEGRRNEGRLDLPGAITGTGGLLAFVYAITRGGQHGWSDALTVGCFATAAVLLGGFLWWQTKSTHPMLPLRLFGERSRAGSYATMLCIGGGMFATFYFLSLYMQQILGLTPVRTGLAYLPFSIGMGVAAAVSSKLVARVAPRILAGTGLVIAASGMTWLSTLQPESSYIAHLMPAMFVIAAGLGLVFVPMTLGAVSKVGDQDSGVASALLNTSQQVGGALGLAILTTIATSVANHRMPDAASALYRGLAVHDPALIRSASSALTDGYTTAFAVSAVFFLAGLLVSVVAINARPQQPAATATHM</sequence>
<feature type="transmembrane region" description="Helical" evidence="7">
    <location>
        <begin position="113"/>
        <end position="136"/>
    </location>
</feature>
<comment type="subcellular location">
    <subcellularLocation>
        <location evidence="1">Cell membrane</location>
        <topology evidence="1">Multi-pass membrane protein</topology>
    </subcellularLocation>
</comment>
<keyword evidence="4 7" id="KW-0812">Transmembrane</keyword>
<reference evidence="9 10" key="1">
    <citation type="journal article" date="2016" name="Genome Announc.">
        <title>Draft Genome Sequences of Five Rapidly Growing Mycobacterium Species, M. thermoresistibile, M. fortuitum subsp. acetamidolyticum, M. canariasense, M. brisbanense, and M. novocastrense.</title>
        <authorList>
            <person name="Katahira K."/>
            <person name="Ogura Y."/>
            <person name="Gotoh Y."/>
            <person name="Hayashi T."/>
        </authorList>
    </citation>
    <scope>NUCLEOTIDE SEQUENCE [LARGE SCALE GENOMIC DNA]</scope>
    <source>
        <strain evidence="9 10">JCM18114</strain>
    </source>
</reference>
<dbReference type="InterPro" id="IPR020846">
    <property type="entry name" value="MFS_dom"/>
</dbReference>
<dbReference type="PANTHER" id="PTHR42718:SF46">
    <property type="entry name" value="BLR6921 PROTEIN"/>
    <property type="match status" value="1"/>
</dbReference>
<evidence type="ECO:0000259" key="8">
    <source>
        <dbReference type="PROSITE" id="PS50850"/>
    </source>
</evidence>
<evidence type="ECO:0000256" key="3">
    <source>
        <dbReference type="ARBA" id="ARBA00022475"/>
    </source>
</evidence>
<dbReference type="RefSeq" id="WP_201029017.1">
    <property type="nucleotide sequence ID" value="NZ_BCTA01000105.1"/>
</dbReference>
<evidence type="ECO:0000313" key="10">
    <source>
        <dbReference type="Proteomes" id="UP000069773"/>
    </source>
</evidence>
<dbReference type="EMBL" id="BCTA01000105">
    <property type="protein sequence ID" value="GAT12926.1"/>
    <property type="molecule type" value="Genomic_DNA"/>
</dbReference>
<keyword evidence="3" id="KW-1003">Cell membrane</keyword>
<proteinExistence type="predicted"/>
<keyword evidence="10" id="KW-1185">Reference proteome</keyword>
<feature type="transmembrane region" description="Helical" evidence="7">
    <location>
        <begin position="208"/>
        <end position="225"/>
    </location>
</feature>
<feature type="domain" description="Major facilitator superfamily (MFS) profile" evidence="8">
    <location>
        <begin position="22"/>
        <end position="489"/>
    </location>
</feature>
<feature type="transmembrane region" description="Helical" evidence="7">
    <location>
        <begin position="88"/>
        <end position="107"/>
    </location>
</feature>
<feature type="transmembrane region" description="Helical" evidence="7">
    <location>
        <begin position="463"/>
        <end position="485"/>
    </location>
</feature>
<comment type="caution">
    <text evidence="9">The sequence shown here is derived from an EMBL/GenBank/DDBJ whole genome shotgun (WGS) entry which is preliminary data.</text>
</comment>
<keyword evidence="2" id="KW-0813">Transport</keyword>
<evidence type="ECO:0000313" key="9">
    <source>
        <dbReference type="EMBL" id="GAT12926.1"/>
    </source>
</evidence>
<feature type="transmembrane region" description="Helical" evidence="7">
    <location>
        <begin position="412"/>
        <end position="429"/>
    </location>
</feature>
<dbReference type="InterPro" id="IPR011701">
    <property type="entry name" value="MFS"/>
</dbReference>
<dbReference type="SUPFAM" id="SSF103473">
    <property type="entry name" value="MFS general substrate transporter"/>
    <property type="match status" value="1"/>
</dbReference>
<dbReference type="InterPro" id="IPR004638">
    <property type="entry name" value="EmrB-like"/>
</dbReference>
<dbReference type="PROSITE" id="PS50850">
    <property type="entry name" value="MFS"/>
    <property type="match status" value="1"/>
</dbReference>
<protein>
    <submittedName>
        <fullName evidence="9">EmrB/QacA family drug resistance transporter</fullName>
    </submittedName>
</protein>
<dbReference type="InterPro" id="IPR036259">
    <property type="entry name" value="MFS_trans_sf"/>
</dbReference>
<dbReference type="PANTHER" id="PTHR42718">
    <property type="entry name" value="MAJOR FACILITATOR SUPERFAMILY MULTIDRUG TRANSPORTER MFSC"/>
    <property type="match status" value="1"/>
</dbReference>
<feature type="transmembrane region" description="Helical" evidence="7">
    <location>
        <begin position="148"/>
        <end position="169"/>
    </location>
</feature>
<feature type="transmembrane region" description="Helical" evidence="7">
    <location>
        <begin position="311"/>
        <end position="332"/>
    </location>
</feature>
<keyword evidence="5 7" id="KW-1133">Transmembrane helix</keyword>
<feature type="transmembrane region" description="Helical" evidence="7">
    <location>
        <begin position="21"/>
        <end position="44"/>
    </location>
</feature>
<evidence type="ECO:0000256" key="2">
    <source>
        <dbReference type="ARBA" id="ARBA00022448"/>
    </source>
</evidence>
<organism evidence="9 10">
    <name type="scientific">Mycolicibacterium novocastrense</name>
    <name type="common">Mycobacterium novocastrense</name>
    <dbReference type="NCBI Taxonomy" id="59813"/>
    <lineage>
        <taxon>Bacteria</taxon>
        <taxon>Bacillati</taxon>
        <taxon>Actinomycetota</taxon>
        <taxon>Actinomycetes</taxon>
        <taxon>Mycobacteriales</taxon>
        <taxon>Mycobacteriaceae</taxon>
        <taxon>Mycolicibacterium</taxon>
    </lineage>
</organism>
<accession>A0ABQ0KTH0</accession>
<dbReference type="Gene3D" id="1.20.1250.20">
    <property type="entry name" value="MFS general substrate transporter like domains"/>
    <property type="match status" value="1"/>
</dbReference>
<evidence type="ECO:0000256" key="5">
    <source>
        <dbReference type="ARBA" id="ARBA00022989"/>
    </source>
</evidence>
<feature type="transmembrane region" description="Helical" evidence="7">
    <location>
        <begin position="364"/>
        <end position="391"/>
    </location>
</feature>
<evidence type="ECO:0000256" key="1">
    <source>
        <dbReference type="ARBA" id="ARBA00004651"/>
    </source>
</evidence>
<evidence type="ECO:0000256" key="4">
    <source>
        <dbReference type="ARBA" id="ARBA00022692"/>
    </source>
</evidence>
<dbReference type="Pfam" id="PF07690">
    <property type="entry name" value="MFS_1"/>
    <property type="match status" value="1"/>
</dbReference>
<evidence type="ECO:0000256" key="6">
    <source>
        <dbReference type="ARBA" id="ARBA00023136"/>
    </source>
</evidence>
<dbReference type="Gene3D" id="1.20.1720.10">
    <property type="entry name" value="Multidrug resistance protein D"/>
    <property type="match status" value="1"/>
</dbReference>
<gene>
    <name evidence="9" type="ORF">RMCN_6059</name>
</gene>
<name>A0ABQ0KTH0_MYCNV</name>
<evidence type="ECO:0000256" key="7">
    <source>
        <dbReference type="SAM" id="Phobius"/>
    </source>
</evidence>
<feature type="transmembrane region" description="Helical" evidence="7">
    <location>
        <begin position="175"/>
        <end position="196"/>
    </location>
</feature>
<dbReference type="NCBIfam" id="TIGR00711">
    <property type="entry name" value="efflux_EmrB"/>
    <property type="match status" value="1"/>
</dbReference>
<feature type="transmembrane region" description="Helical" evidence="7">
    <location>
        <begin position="237"/>
        <end position="255"/>
    </location>
</feature>